<evidence type="ECO:0000259" key="10">
    <source>
        <dbReference type="Pfam" id="PF01656"/>
    </source>
</evidence>
<dbReference type="InterPro" id="IPR004484">
    <property type="entry name" value="CbiA/CobB_synth"/>
</dbReference>
<comment type="similarity">
    <text evidence="9">Belongs to the CobB/CbiA family.</text>
</comment>
<comment type="similarity">
    <text evidence="2">Belongs to the CobB/CobQ family. CobQ subfamily.</text>
</comment>
<keyword evidence="7 9" id="KW-0460">Magnesium</keyword>
<feature type="domain" description="CobB/CobQ-like glutamine amidotransferase" evidence="11">
    <location>
        <begin position="252"/>
        <end position="445"/>
    </location>
</feature>
<keyword evidence="5 9" id="KW-0547">Nucleotide-binding</keyword>
<dbReference type="SUPFAM" id="SSF52317">
    <property type="entry name" value="Class I glutamine amidotransferase-like"/>
    <property type="match status" value="1"/>
</dbReference>
<feature type="site" description="Increases nucleophilicity of active site Cys" evidence="9">
    <location>
        <position position="442"/>
    </location>
</feature>
<evidence type="ECO:0000313" key="12">
    <source>
        <dbReference type="EMBL" id="MEN2989925.1"/>
    </source>
</evidence>
<comment type="miscellaneous">
    <text evidence="9">The a and c carboxylates of cobyrinate are activated for nucleophilic attack via formation of a phosphorylated intermediate by ATP. CbiA catalyzes first the amidation of the c-carboxylate, and then that of the a-carboxylate.</text>
</comment>
<feature type="domain" description="CobQ/CobB/MinD/ParA nucleotide binding" evidence="10">
    <location>
        <begin position="7"/>
        <end position="193"/>
    </location>
</feature>
<evidence type="ECO:0000256" key="6">
    <source>
        <dbReference type="ARBA" id="ARBA00022840"/>
    </source>
</evidence>
<dbReference type="InterPro" id="IPR011698">
    <property type="entry name" value="GATase_3"/>
</dbReference>
<comment type="caution">
    <text evidence="12">The sequence shown here is derived from an EMBL/GenBank/DDBJ whole genome shotgun (WGS) entry which is preliminary data.</text>
</comment>
<evidence type="ECO:0000259" key="11">
    <source>
        <dbReference type="Pfam" id="PF07685"/>
    </source>
</evidence>
<keyword evidence="3 9" id="KW-0169">Cobalamin biosynthesis</keyword>
<dbReference type="NCBIfam" id="NF002204">
    <property type="entry name" value="PRK01077.1"/>
    <property type="match status" value="1"/>
</dbReference>
<comment type="pathway">
    <text evidence="9">Cofactor biosynthesis; adenosylcobalamin biosynthesis; cob(II)yrinate a,c-diamide from sirohydrochlorin (anaerobic route): step 10/10.</text>
</comment>
<evidence type="ECO:0000256" key="5">
    <source>
        <dbReference type="ARBA" id="ARBA00022741"/>
    </source>
</evidence>
<evidence type="ECO:0000313" key="13">
    <source>
        <dbReference type="Proteomes" id="UP001413721"/>
    </source>
</evidence>
<dbReference type="EC" id="6.3.5.11" evidence="9"/>
<accession>A0ABU9YM87</accession>
<protein>
    <recommendedName>
        <fullName evidence="9">Cobyrinate a,c-diamide synthase</fullName>
        <ecNumber evidence="9">6.3.5.11</ecNumber>
    </recommendedName>
    <alternativeName>
        <fullName evidence="9">Cobyrinic acid a,c-diamide synthetase</fullName>
    </alternativeName>
</protein>
<keyword evidence="6 9" id="KW-0067">ATP-binding</keyword>
<proteinExistence type="inferred from homology"/>
<feature type="active site" description="Nucleophile" evidence="9">
    <location>
        <position position="339"/>
    </location>
</feature>
<dbReference type="RefSeq" id="WP_345937823.1">
    <property type="nucleotide sequence ID" value="NZ_JBBKTW010000006.1"/>
</dbReference>
<dbReference type="Gene3D" id="3.40.50.300">
    <property type="entry name" value="P-loop containing nucleotide triphosphate hydrolases"/>
    <property type="match status" value="1"/>
</dbReference>
<evidence type="ECO:0000256" key="7">
    <source>
        <dbReference type="ARBA" id="ARBA00022842"/>
    </source>
</evidence>
<evidence type="ECO:0000256" key="9">
    <source>
        <dbReference type="HAMAP-Rule" id="MF_00027"/>
    </source>
</evidence>
<gene>
    <name evidence="9" type="primary">cbiA</name>
    <name evidence="12" type="ORF">WG926_16530</name>
</gene>
<sequence>MTGPSALIIAAPSSSGGKTTMTLGLLRAFTRAGRRPAAAKIGPDYIDPAFHEAASGRPSVNLDGWAMTPDRLARMIDSRGDAGLLLIEGVMGLFDGAPAPGAGGDGSAAALAALFGLPVLLVVDGSAQARSAAALIHGFRSFDPRINLAGVVFNRCGGAGHIRSLAAAAIEAGVPAFGFVPRQADIALPSRHLGLVQARETGGLDALLDRLGDLVAGHLDLDGIAALARPAATGPRLAASPVTPAVPPLGQRIAIARDHAFAFAYPHILDGWHDAGAAMLPFSPLAGEAPDGDADAVWLPGGYPELHAPALSAMGARPDGWVAGLRAAERRGVTIFGECGGYMALGRGLTDADGRAWPMAGLLALDTSFARRRLHLGYRQARLAGPGPLGDAGQGYRGHEFHYASITAEDGLPLWRDVTDALGEPAAATGLCHGRVAGSFLHLIARG</sequence>
<dbReference type="InterPro" id="IPR002586">
    <property type="entry name" value="CobQ/CobB/MinD/ParA_Nub-bd_dom"/>
</dbReference>
<evidence type="ECO:0000256" key="3">
    <source>
        <dbReference type="ARBA" id="ARBA00022573"/>
    </source>
</evidence>
<comment type="domain">
    <text evidence="9">Comprises of two domains. The C-terminal domain contains the binding site for glutamine and catalyzes the hydrolysis of this substrate to glutamate and ammonia. The N-terminal domain is anticipated to bind ATP and cobyrinate and catalyzes the ultimate synthesis of the diamide product. The ammonia produced via the glutaminase domain is probably translocated to the adjacent domain via a molecular tunnel, where it reacts with an activated intermediate.</text>
</comment>
<evidence type="ECO:0000256" key="2">
    <source>
        <dbReference type="ARBA" id="ARBA00006205"/>
    </source>
</evidence>
<evidence type="ECO:0000256" key="4">
    <source>
        <dbReference type="ARBA" id="ARBA00022598"/>
    </source>
</evidence>
<dbReference type="PROSITE" id="PS51274">
    <property type="entry name" value="GATASE_COBBQ"/>
    <property type="match status" value="1"/>
</dbReference>
<dbReference type="InterPro" id="IPR027417">
    <property type="entry name" value="P-loop_NTPase"/>
</dbReference>
<comment type="catalytic activity">
    <reaction evidence="9">
        <text>cob(II)yrinate + 2 L-glutamine + 2 ATP + 2 H2O = cob(II)yrinate a,c diamide + 2 L-glutamate + 2 ADP + 2 phosphate + 2 H(+)</text>
        <dbReference type="Rhea" id="RHEA:26289"/>
        <dbReference type="ChEBI" id="CHEBI:15377"/>
        <dbReference type="ChEBI" id="CHEBI:15378"/>
        <dbReference type="ChEBI" id="CHEBI:29985"/>
        <dbReference type="ChEBI" id="CHEBI:30616"/>
        <dbReference type="ChEBI" id="CHEBI:43474"/>
        <dbReference type="ChEBI" id="CHEBI:58359"/>
        <dbReference type="ChEBI" id="CHEBI:58537"/>
        <dbReference type="ChEBI" id="CHEBI:58894"/>
        <dbReference type="ChEBI" id="CHEBI:456216"/>
        <dbReference type="EC" id="6.3.5.11"/>
    </reaction>
</comment>
<dbReference type="InterPro" id="IPR029062">
    <property type="entry name" value="Class_I_gatase-like"/>
</dbReference>
<evidence type="ECO:0000256" key="1">
    <source>
        <dbReference type="ARBA" id="ARBA00001946"/>
    </source>
</evidence>
<keyword evidence="13" id="KW-1185">Reference proteome</keyword>
<reference evidence="12 13" key="1">
    <citation type="submission" date="2024-03" db="EMBL/GenBank/DDBJ databases">
        <title>High-quality draft genome sequencing of Tistrella sp. BH-R2-4.</title>
        <authorList>
            <person name="Dong C."/>
        </authorList>
    </citation>
    <scope>NUCLEOTIDE SEQUENCE [LARGE SCALE GENOMIC DNA]</scope>
    <source>
        <strain evidence="12 13">BH-R2-4</strain>
    </source>
</reference>
<dbReference type="NCBIfam" id="TIGR00379">
    <property type="entry name" value="cobB"/>
    <property type="match status" value="1"/>
</dbReference>
<comment type="function">
    <text evidence="9">Catalyzes the ATP-dependent amidation of the two carboxylate groups at positions a and c of cobyrinate, using either L-glutamine or ammonia as the nitrogen source.</text>
</comment>
<dbReference type="HAMAP" id="MF_00027">
    <property type="entry name" value="CobB_CbiA"/>
    <property type="match status" value="1"/>
</dbReference>
<dbReference type="EMBL" id="JBBKTW010000006">
    <property type="protein sequence ID" value="MEN2989925.1"/>
    <property type="molecule type" value="Genomic_DNA"/>
</dbReference>
<keyword evidence="4 9" id="KW-0436">Ligase</keyword>
<evidence type="ECO:0000256" key="8">
    <source>
        <dbReference type="ARBA" id="ARBA00022962"/>
    </source>
</evidence>
<comment type="cofactor">
    <cofactor evidence="1 9">
        <name>Mg(2+)</name>
        <dbReference type="ChEBI" id="CHEBI:18420"/>
    </cofactor>
</comment>
<keyword evidence="8 9" id="KW-0315">Glutamine amidotransferase</keyword>
<dbReference type="PANTHER" id="PTHR43873">
    <property type="entry name" value="COBYRINATE A,C-DIAMIDE SYNTHASE"/>
    <property type="match status" value="1"/>
</dbReference>
<dbReference type="Proteomes" id="UP001413721">
    <property type="component" value="Unassembled WGS sequence"/>
</dbReference>
<dbReference type="Pfam" id="PF01656">
    <property type="entry name" value="CbiA"/>
    <property type="match status" value="1"/>
</dbReference>
<dbReference type="SUPFAM" id="SSF52540">
    <property type="entry name" value="P-loop containing nucleoside triphosphate hydrolases"/>
    <property type="match status" value="1"/>
</dbReference>
<dbReference type="PANTHER" id="PTHR43873:SF1">
    <property type="entry name" value="COBYRINATE A,C-DIAMIDE SYNTHASE"/>
    <property type="match status" value="1"/>
</dbReference>
<organism evidence="12 13">
    <name type="scientific">Tistrella arctica</name>
    <dbReference type="NCBI Taxonomy" id="3133430"/>
    <lineage>
        <taxon>Bacteria</taxon>
        <taxon>Pseudomonadati</taxon>
        <taxon>Pseudomonadota</taxon>
        <taxon>Alphaproteobacteria</taxon>
        <taxon>Geminicoccales</taxon>
        <taxon>Geminicoccaceae</taxon>
        <taxon>Tistrella</taxon>
    </lineage>
</organism>
<name>A0ABU9YM87_9PROT</name>
<dbReference type="Pfam" id="PF07685">
    <property type="entry name" value="GATase_3"/>
    <property type="match status" value="1"/>
</dbReference>